<keyword evidence="3" id="KW-1185">Reference proteome</keyword>
<dbReference type="Pfam" id="PF07362">
    <property type="entry name" value="CcdA"/>
    <property type="match status" value="1"/>
</dbReference>
<dbReference type="EMBL" id="MWUE01000026">
    <property type="protein sequence ID" value="OQP31631.1"/>
    <property type="molecule type" value="Genomic_DNA"/>
</dbReference>
<dbReference type="Proteomes" id="UP000192769">
    <property type="component" value="Unassembled WGS sequence"/>
</dbReference>
<proteinExistence type="predicted"/>
<organism evidence="2 3">
    <name type="scientific">Pantoea latae</name>
    <dbReference type="NCBI Taxonomy" id="1964541"/>
    <lineage>
        <taxon>Bacteria</taxon>
        <taxon>Pseudomonadati</taxon>
        <taxon>Pseudomonadota</taxon>
        <taxon>Gammaproteobacteria</taxon>
        <taxon>Enterobacterales</taxon>
        <taxon>Erwiniaceae</taxon>
        <taxon>Pantoea</taxon>
    </lineage>
</organism>
<dbReference type="InterPro" id="IPR009956">
    <property type="entry name" value="Post-segregation_anti-tox_CcdA"/>
</dbReference>
<comment type="caution">
    <text evidence="2">The sequence shown here is derived from an EMBL/GenBank/DDBJ whole genome shotgun (WGS) entry which is preliminary data.</text>
</comment>
<gene>
    <name evidence="2" type="ORF">B2J69_17610</name>
</gene>
<reference evidence="2 3" key="1">
    <citation type="submission" date="2017-02" db="EMBL/GenBank/DDBJ databases">
        <title>Whole genome shotgun sequence of Pantoea agglomerans strain AS1 isolated from a cycad, Zamia floridana in Central Florida, USA.</title>
        <authorList>
            <person name="Lata P."/>
            <person name="Govindarajan S."/>
            <person name="Qi F."/>
            <person name="Li J.-L."/>
            <person name="Maurya S.K."/>
            <person name="Sahoo M.K."/>
        </authorList>
    </citation>
    <scope>NUCLEOTIDE SEQUENCE [LARGE SCALE GENOMIC DNA]</scope>
    <source>
        <strain evidence="2 3">AS1</strain>
    </source>
</reference>
<keyword evidence="1" id="KW-1277">Toxin-antitoxin system</keyword>
<sequence length="82" mass="9703">MSTIWSRNCWSCRTKWRTWRARRGGYWVKAKEKKKVRGDRLRKEHHAAASQQQCRQANAAALAELNRITEAHGLLSDQHRLF</sequence>
<name>A0A1V9DCN1_9GAMM</name>
<dbReference type="AlphaFoldDB" id="A0A1V9DCN1"/>
<accession>A0A1V9DCN1</accession>
<evidence type="ECO:0000313" key="2">
    <source>
        <dbReference type="EMBL" id="OQP31631.1"/>
    </source>
</evidence>
<protein>
    <submittedName>
        <fullName evidence="2">Uncharacterized protein</fullName>
    </submittedName>
</protein>
<evidence type="ECO:0000256" key="1">
    <source>
        <dbReference type="ARBA" id="ARBA00022649"/>
    </source>
</evidence>
<evidence type="ECO:0000313" key="3">
    <source>
        <dbReference type="Proteomes" id="UP000192769"/>
    </source>
</evidence>